<comment type="caution">
    <text evidence="9">The sequence shown here is derived from an EMBL/GenBank/DDBJ whole genome shotgun (WGS) entry which is preliminary data.</text>
</comment>
<dbReference type="Proteomes" id="UP001202134">
    <property type="component" value="Unassembled WGS sequence"/>
</dbReference>
<protein>
    <recommendedName>
        <fullName evidence="5 6">Cell division protein ZapC</fullName>
    </recommendedName>
</protein>
<sequence>MLLMPNKDWQWEYNEDYKQLSISLGSEMEFLTPYKTKALIPDALITSEFSVDHAKFYINLLETLPKVINMSDAAVVQTALNATAAHFLLKPQMPKSWFFEISQECVYCEVGKLFNLNANGTRVLVMVVENSLQAALVMVLSKECPLSESKTLQQFETIKVMHNRLNPLRKAQLVVAA</sequence>
<keyword evidence="4 5" id="KW-0131">Cell cycle</keyword>
<keyword evidence="2 5" id="KW-0132">Cell division</keyword>
<evidence type="ECO:0000259" key="7">
    <source>
        <dbReference type="Pfam" id="PF07126"/>
    </source>
</evidence>
<dbReference type="HAMAP" id="MF_00906">
    <property type="entry name" value="ZapC"/>
    <property type="match status" value="1"/>
</dbReference>
<keyword evidence="1 5" id="KW-0963">Cytoplasm</keyword>
<dbReference type="Pfam" id="PF07126">
    <property type="entry name" value="ZapC_C"/>
    <property type="match status" value="1"/>
</dbReference>
<comment type="function">
    <text evidence="5 6">Contributes to the efficiency of the cell division process by stabilizing the polymeric form of the cell division protein FtsZ. Acts by promoting interactions between FtsZ protofilaments and suppressing the GTPase activity of FtsZ.</text>
</comment>
<evidence type="ECO:0000256" key="4">
    <source>
        <dbReference type="ARBA" id="ARBA00023306"/>
    </source>
</evidence>
<dbReference type="Pfam" id="PF21083">
    <property type="entry name" value="ZapC_N"/>
    <property type="match status" value="1"/>
</dbReference>
<evidence type="ECO:0000259" key="8">
    <source>
        <dbReference type="Pfam" id="PF21083"/>
    </source>
</evidence>
<gene>
    <name evidence="5" type="primary">zapC</name>
    <name evidence="9" type="ORF">L2737_07470</name>
</gene>
<feature type="domain" description="Cell-division protein ZapC N-terminal" evidence="8">
    <location>
        <begin position="3"/>
        <end position="90"/>
    </location>
</feature>
<organism evidence="9 10">
    <name type="scientific">Shewanella electrodiphila</name>
    <dbReference type="NCBI Taxonomy" id="934143"/>
    <lineage>
        <taxon>Bacteria</taxon>
        <taxon>Pseudomonadati</taxon>
        <taxon>Pseudomonadota</taxon>
        <taxon>Gammaproteobacteria</taxon>
        <taxon>Alteromonadales</taxon>
        <taxon>Shewanellaceae</taxon>
        <taxon>Shewanella</taxon>
    </lineage>
</organism>
<reference evidence="9 10" key="1">
    <citation type="submission" date="2022-01" db="EMBL/GenBank/DDBJ databases">
        <title>Whole genome-based taxonomy of the Shewanellaceae.</title>
        <authorList>
            <person name="Martin-Rodriguez A.J."/>
        </authorList>
    </citation>
    <scope>NUCLEOTIDE SEQUENCE [LARGE SCALE GENOMIC DNA]</scope>
    <source>
        <strain evidence="9 10">DSM 24955</strain>
    </source>
</reference>
<proteinExistence type="inferred from homology"/>
<dbReference type="GO" id="GO:0051301">
    <property type="term" value="P:cell division"/>
    <property type="evidence" value="ECO:0007669"/>
    <property type="project" value="UniProtKB-KW"/>
</dbReference>
<dbReference type="InterPro" id="IPR048372">
    <property type="entry name" value="ZapC_C"/>
</dbReference>
<dbReference type="EMBL" id="JAKIKU010000003">
    <property type="protein sequence ID" value="MCL1045164.1"/>
    <property type="molecule type" value="Genomic_DNA"/>
</dbReference>
<evidence type="ECO:0000313" key="10">
    <source>
        <dbReference type="Proteomes" id="UP001202134"/>
    </source>
</evidence>
<feature type="domain" description="Cell-division protein ZapC C-terminal" evidence="7">
    <location>
        <begin position="91"/>
        <end position="170"/>
    </location>
</feature>
<evidence type="ECO:0000256" key="1">
    <source>
        <dbReference type="ARBA" id="ARBA00022490"/>
    </source>
</evidence>
<name>A0ABT0KNI2_9GAMM</name>
<keyword evidence="10" id="KW-1185">Reference proteome</keyword>
<accession>A0ABT0KNI2</accession>
<dbReference type="PIRSF" id="PIRSF010252">
    <property type="entry name" value="ZapC"/>
    <property type="match status" value="1"/>
</dbReference>
<evidence type="ECO:0000256" key="5">
    <source>
        <dbReference type="HAMAP-Rule" id="MF_00906"/>
    </source>
</evidence>
<evidence type="ECO:0000256" key="2">
    <source>
        <dbReference type="ARBA" id="ARBA00022618"/>
    </source>
</evidence>
<comment type="subunit">
    <text evidence="5">Interacts directly with FtsZ.</text>
</comment>
<comment type="subcellular location">
    <subcellularLocation>
        <location evidence="5 6">Cytoplasm</location>
    </subcellularLocation>
</comment>
<dbReference type="InterPro" id="IPR048373">
    <property type="entry name" value="ZapC_N"/>
</dbReference>
<comment type="similarity">
    <text evidence="5 6">Belongs to the ZapC family.</text>
</comment>
<evidence type="ECO:0000313" key="9">
    <source>
        <dbReference type="EMBL" id="MCL1045164.1"/>
    </source>
</evidence>
<evidence type="ECO:0000256" key="3">
    <source>
        <dbReference type="ARBA" id="ARBA00023210"/>
    </source>
</evidence>
<dbReference type="RefSeq" id="WP_248955319.1">
    <property type="nucleotide sequence ID" value="NZ_JAKIKU010000003.1"/>
</dbReference>
<keyword evidence="3 5" id="KW-0717">Septation</keyword>
<dbReference type="InterPro" id="IPR009809">
    <property type="entry name" value="ZapC"/>
</dbReference>
<evidence type="ECO:0000256" key="6">
    <source>
        <dbReference type="PIRNR" id="PIRNR010252"/>
    </source>
</evidence>